<organism evidence="2 3">
    <name type="scientific">Diacronema lutheri</name>
    <name type="common">Unicellular marine alga</name>
    <name type="synonym">Monochrysis lutheri</name>
    <dbReference type="NCBI Taxonomy" id="2081491"/>
    <lineage>
        <taxon>Eukaryota</taxon>
        <taxon>Haptista</taxon>
        <taxon>Haptophyta</taxon>
        <taxon>Pavlovophyceae</taxon>
        <taxon>Pavlovales</taxon>
        <taxon>Pavlovaceae</taxon>
        <taxon>Diacronema</taxon>
    </lineage>
</organism>
<dbReference type="Gene3D" id="1.10.560.10">
    <property type="entry name" value="GroEL-like equatorial domain"/>
    <property type="match status" value="1"/>
</dbReference>
<comment type="caution">
    <text evidence="2">The sequence shown here is derived from an EMBL/GenBank/DDBJ whole genome shotgun (WGS) entry which is preliminary data.</text>
</comment>
<evidence type="ECO:0000256" key="1">
    <source>
        <dbReference type="SAM" id="MobiDB-lite"/>
    </source>
</evidence>
<feature type="compositionally biased region" description="Acidic residues" evidence="1">
    <location>
        <begin position="1"/>
        <end position="12"/>
    </location>
</feature>
<dbReference type="GO" id="GO:0005524">
    <property type="term" value="F:ATP binding"/>
    <property type="evidence" value="ECO:0007669"/>
    <property type="project" value="InterPro"/>
</dbReference>
<dbReference type="InterPro" id="IPR002423">
    <property type="entry name" value="Cpn60/GroEL/TCP-1"/>
</dbReference>
<dbReference type="InterPro" id="IPR027410">
    <property type="entry name" value="TCP-1-like_intermed_sf"/>
</dbReference>
<dbReference type="InterPro" id="IPR042619">
    <property type="entry name" value="BBS10"/>
</dbReference>
<dbReference type="Pfam" id="PF00118">
    <property type="entry name" value="Cpn60_TCP1"/>
    <property type="match status" value="1"/>
</dbReference>
<accession>A0A8J6CFH0</accession>
<dbReference type="InterPro" id="IPR027413">
    <property type="entry name" value="GROEL-like_equatorial_sf"/>
</dbReference>
<dbReference type="OrthoDB" id="9393833at2759"/>
<sequence length="587" mass="58415">MATDADADDDNGPDGPPGGPPLAAFARAATWLDGLLRGSLGPHGAHKVLTSATGRVLVTKHGGAVLDALDARGSRARALVLSAARAHARAYGDGSIGFVLMLAEALRRIDACIAAGALGGATRARLTRALEHVVARWLPDVALPTMRREAATATAAAGAPPTDARAAARALLETALAGQFGAAECALLAELLADAWARAGGGEGRAPRTLPLAGAAGAPLDRSRLVDGLVLDGAAPAGAPAAEARDAPFVVLTCALGMPPRAGGGGNGGGVRVGSGSEAAALLAAADADADALVRELAAHGVRLLLCTRAPTAAAAASCAAHGVSALCGVDDALARLLCAAARTAPIRDGSSTAALRTALARAAPLPTASTRRADAAGRRLLLVRPAMLAAPLLTLLLRAPTEGLLVELKRAAQRGWRVLVRAWAGARARPPGAPPATVACGGAFEAHLAALALAHAHGAEREGSADGAARALALRVLAEAALAPARALHANREADGAQRRWPLERAALLAAPLAHAAGGVGVESLEARATLVTAVLELALQLARVDAVVPARRAPRAPSAASSASTSDDASDASGGDDGAPVRWFA</sequence>
<feature type="region of interest" description="Disordered" evidence="1">
    <location>
        <begin position="554"/>
        <end position="587"/>
    </location>
</feature>
<dbReference type="Gene3D" id="3.30.260.10">
    <property type="entry name" value="TCP-1-like chaperonin intermediate domain"/>
    <property type="match status" value="1"/>
</dbReference>
<feature type="region of interest" description="Disordered" evidence="1">
    <location>
        <begin position="1"/>
        <end position="21"/>
    </location>
</feature>
<dbReference type="InterPro" id="IPR027409">
    <property type="entry name" value="GroEL-like_apical_dom_sf"/>
</dbReference>
<dbReference type="AlphaFoldDB" id="A0A8J6CFH0"/>
<proteinExistence type="predicted"/>
<dbReference type="GO" id="GO:0051131">
    <property type="term" value="P:chaperone-mediated protein complex assembly"/>
    <property type="evidence" value="ECO:0007669"/>
    <property type="project" value="InterPro"/>
</dbReference>
<evidence type="ECO:0000313" key="2">
    <source>
        <dbReference type="EMBL" id="KAG8465623.1"/>
    </source>
</evidence>
<dbReference type="PANTHER" id="PTHR14667:SF2">
    <property type="entry name" value="BARDET-BIEDL SYNDROME 10 PROTEIN"/>
    <property type="match status" value="1"/>
</dbReference>
<dbReference type="EMBL" id="JAGTXO010000010">
    <property type="protein sequence ID" value="KAG8465623.1"/>
    <property type="molecule type" value="Genomic_DNA"/>
</dbReference>
<gene>
    <name evidence="2" type="ORF">KFE25_002930</name>
</gene>
<evidence type="ECO:0000313" key="3">
    <source>
        <dbReference type="Proteomes" id="UP000751190"/>
    </source>
</evidence>
<keyword evidence="3" id="KW-1185">Reference proteome</keyword>
<name>A0A8J6CFH0_DIALT</name>
<dbReference type="Proteomes" id="UP000751190">
    <property type="component" value="Unassembled WGS sequence"/>
</dbReference>
<protein>
    <submittedName>
        <fullName evidence="2">Uncharacterized protein</fullName>
    </submittedName>
</protein>
<dbReference type="Gene3D" id="3.50.7.10">
    <property type="entry name" value="GroEL"/>
    <property type="match status" value="1"/>
</dbReference>
<dbReference type="PANTHER" id="PTHR14667">
    <property type="entry name" value="BARDET-BIEDL SYNDROME 10 PROTEIN"/>
    <property type="match status" value="1"/>
</dbReference>
<dbReference type="SUPFAM" id="SSF48592">
    <property type="entry name" value="GroEL equatorial domain-like"/>
    <property type="match status" value="1"/>
</dbReference>
<reference evidence="2" key="1">
    <citation type="submission" date="2021-05" db="EMBL/GenBank/DDBJ databases">
        <title>The genome of the haptophyte Pavlova lutheri (Diacronema luteri, Pavlovales) - a model for lipid biosynthesis in eukaryotic algae.</title>
        <authorList>
            <person name="Hulatt C.J."/>
            <person name="Posewitz M.C."/>
        </authorList>
    </citation>
    <scope>NUCLEOTIDE SEQUENCE</scope>
    <source>
        <strain evidence="2">NIVA-4/92</strain>
    </source>
</reference>